<keyword evidence="3" id="KW-1133">Transmembrane helix</keyword>
<evidence type="ECO:0000259" key="5">
    <source>
        <dbReference type="Pfam" id="PF13205"/>
    </source>
</evidence>
<evidence type="ECO:0000256" key="3">
    <source>
        <dbReference type="SAM" id="Phobius"/>
    </source>
</evidence>
<keyword evidence="3" id="KW-0472">Membrane</keyword>
<accession>A0A812JYT9</accession>
<keyword evidence="1" id="KW-0732">Signal</keyword>
<evidence type="ECO:0000313" key="6">
    <source>
        <dbReference type="EMBL" id="CAE7219933.1"/>
    </source>
</evidence>
<dbReference type="Proteomes" id="UP000601435">
    <property type="component" value="Unassembled WGS sequence"/>
</dbReference>
<dbReference type="EMBL" id="CAJNJA010007078">
    <property type="protein sequence ID" value="CAE7219933.1"/>
    <property type="molecule type" value="Genomic_DNA"/>
</dbReference>
<name>A0A812JYT9_9DINO</name>
<gene>
    <name evidence="6" type="primary">flaEY</name>
    <name evidence="6" type="ORF">SNEC2469_LOCUS2747</name>
</gene>
<evidence type="ECO:0000259" key="4">
    <source>
        <dbReference type="Pfam" id="PF00644"/>
    </source>
</evidence>
<evidence type="ECO:0000256" key="1">
    <source>
        <dbReference type="ARBA" id="ARBA00022729"/>
    </source>
</evidence>
<reference evidence="6" key="1">
    <citation type="submission" date="2021-02" db="EMBL/GenBank/DDBJ databases">
        <authorList>
            <person name="Dougan E. K."/>
            <person name="Rhodes N."/>
            <person name="Thang M."/>
            <person name="Chan C."/>
        </authorList>
    </citation>
    <scope>NUCLEOTIDE SEQUENCE</scope>
</reference>
<dbReference type="Gene3D" id="3.90.228.10">
    <property type="match status" value="1"/>
</dbReference>
<dbReference type="Pfam" id="PF13205">
    <property type="entry name" value="Big_5"/>
    <property type="match status" value="1"/>
</dbReference>
<comment type="caution">
    <text evidence="6">The sequence shown here is derived from an EMBL/GenBank/DDBJ whole genome shotgun (WGS) entry which is preliminary data.</text>
</comment>
<dbReference type="Pfam" id="PF00644">
    <property type="entry name" value="PARP"/>
    <property type="match status" value="1"/>
</dbReference>
<feature type="domain" description="PARP catalytic" evidence="4">
    <location>
        <begin position="766"/>
        <end position="878"/>
    </location>
</feature>
<evidence type="ECO:0000313" key="7">
    <source>
        <dbReference type="Proteomes" id="UP000601435"/>
    </source>
</evidence>
<feature type="region of interest" description="Disordered" evidence="2">
    <location>
        <begin position="657"/>
        <end position="711"/>
    </location>
</feature>
<dbReference type="SUPFAM" id="SSF56399">
    <property type="entry name" value="ADP-ribosylation"/>
    <property type="match status" value="1"/>
</dbReference>
<dbReference type="InterPro" id="IPR012317">
    <property type="entry name" value="Poly(ADP-ribose)pol_cat_dom"/>
</dbReference>
<protein>
    <submittedName>
        <fullName evidence="6">FlaEY protein</fullName>
    </submittedName>
</protein>
<dbReference type="GO" id="GO:0003950">
    <property type="term" value="F:NAD+ poly-ADP-ribosyltransferase activity"/>
    <property type="evidence" value="ECO:0007669"/>
    <property type="project" value="InterPro"/>
</dbReference>
<dbReference type="InterPro" id="IPR032812">
    <property type="entry name" value="SbsA_Ig"/>
</dbReference>
<feature type="transmembrane region" description="Helical" evidence="3">
    <location>
        <begin position="12"/>
        <end position="29"/>
    </location>
</feature>
<proteinExistence type="predicted"/>
<dbReference type="InterPro" id="IPR052918">
    <property type="entry name" value="Motility_Chemotaxis_Reg"/>
</dbReference>
<organism evidence="6 7">
    <name type="scientific">Symbiodinium necroappetens</name>
    <dbReference type="NCBI Taxonomy" id="1628268"/>
    <lineage>
        <taxon>Eukaryota</taxon>
        <taxon>Sar</taxon>
        <taxon>Alveolata</taxon>
        <taxon>Dinophyceae</taxon>
        <taxon>Suessiales</taxon>
        <taxon>Symbiodiniaceae</taxon>
        <taxon>Symbiodinium</taxon>
    </lineage>
</organism>
<keyword evidence="7" id="KW-1185">Reference proteome</keyword>
<feature type="transmembrane region" description="Helical" evidence="3">
    <location>
        <begin position="625"/>
        <end position="648"/>
    </location>
</feature>
<sequence length="1002" mass="107667">YPILVTPYLQQILFCAAMAIIYLFCWIIWQQADAQLHQWTVQRGGSPYDDAFALQLDSFGNIVVAGLTKSSLDGNSNAGGADILLMKFTGEGIHQWTVQRAGTSSSLDGNSNAGGHDIFLMKFTVEGVHQWTVQRGGSNDDFAWDLQLDPSGDIVVAGFTKSSLDGNSNAGNDDMFLMRFTGEGVHQWTVQRGGSDYDVVTALQLDSSGNIVVAGFTTSSLDGNTNAGGADILLMKFTGGGIHQWTTQRGGSDAGGARALQLDSSGNAVVVGDTWSSLAGNTNAGGRDKDMFLMKFNDEGIHQWTVQGGGSAHDDAFALQLDSFGQIVVAGFTQSSLDGNSNAGGADILLMKFTGEGIHQWTVQRGGYSDDVAHALQLDSSGNAVVAGRTQSSLDGNIHSGNPLTVASTDPAHGALAVLPGSDFLFTFDKGIAIAQGNWSITLLEILRNSTGLDVSLRMIAEIALDSARVKIAGNVLTVQLAPFTRMGSTYSLDLPACAIIDTNGYSFPGLSGGVLSFSTAVDVFIVPVSGSFDVSVRSPEGFVQEPALPKILADALGGLWGAVVQVDFLAEKALGSEDAARTSDFAGSTEIMDRMNEAIAAELPSRWREFAITAVSGASGVSGVLVAIAVVASLLVCGLAFVAWWYCWRRSASQVSPEDANCDSSGKEKLGEKPSSLRVAADAEEPSAPPKIKVKARKKPEAQGQGLSLEPPVAWSPQTISQGWSAVPVDSDTLDRVKQLFVVTMPQELGKGRDAQKYGRSYENLEVTCAWRLEYPSQWLKYAAERNSVNMNMQQLRRQAIPLQTWTSKLEEASKNMPGTLYAEVGERFLLHGTNPARILDILHQGFSDKLASLNGMFGAGSYFAEDPEKIDQYTTPDAGFEVPGLEELHSRLYRAGGNAHPGEDTFYCFLVRAVCGACQVVEGLDKERLRDANTGTEVFLTPDRRELSRIPQASPALCYHTLVVNVAKRKVPTGVFRFREVVLFEGNRIYPEYLLAYRRI</sequence>
<dbReference type="PANTHER" id="PTHR35580:SF1">
    <property type="entry name" value="PHYTASE-LIKE DOMAIN-CONTAINING PROTEIN"/>
    <property type="match status" value="1"/>
</dbReference>
<evidence type="ECO:0000256" key="2">
    <source>
        <dbReference type="SAM" id="MobiDB-lite"/>
    </source>
</evidence>
<dbReference type="PANTHER" id="PTHR35580">
    <property type="entry name" value="CELL SURFACE GLYCOPROTEIN (S-LAYER PROTEIN)-LIKE PROTEIN"/>
    <property type="match status" value="1"/>
</dbReference>
<dbReference type="AlphaFoldDB" id="A0A812JYT9"/>
<feature type="non-terminal residue" evidence="6">
    <location>
        <position position="1"/>
    </location>
</feature>
<feature type="domain" description="SbsA Ig-like" evidence="5">
    <location>
        <begin position="402"/>
        <end position="520"/>
    </location>
</feature>
<dbReference type="OrthoDB" id="428264at2759"/>
<keyword evidence="3" id="KW-0812">Transmembrane</keyword>